<dbReference type="Proteomes" id="UP000095594">
    <property type="component" value="Unassembled WGS sequence"/>
</dbReference>
<evidence type="ECO:0000313" key="3">
    <source>
        <dbReference type="EMBL" id="CUN55257.1"/>
    </source>
</evidence>
<dbReference type="GO" id="GO:0008081">
    <property type="term" value="F:phosphoric diester hydrolase activity"/>
    <property type="evidence" value="ECO:0007669"/>
    <property type="project" value="InterPro"/>
</dbReference>
<evidence type="ECO:0000256" key="1">
    <source>
        <dbReference type="SAM" id="Phobius"/>
    </source>
</evidence>
<dbReference type="OrthoDB" id="384721at2"/>
<dbReference type="EMBL" id="CYZX01000001">
    <property type="protein sequence ID" value="CUN55257.1"/>
    <property type="molecule type" value="Genomic_DNA"/>
</dbReference>
<keyword evidence="1" id="KW-1133">Transmembrane helix</keyword>
<feature type="transmembrane region" description="Helical" evidence="1">
    <location>
        <begin position="6"/>
        <end position="28"/>
    </location>
</feature>
<feature type="domain" description="GP-PDE" evidence="2">
    <location>
        <begin position="42"/>
        <end position="279"/>
    </location>
</feature>
<dbReference type="AlphaFoldDB" id="A0A173XWN0"/>
<dbReference type="PROSITE" id="PS51704">
    <property type="entry name" value="GP_PDE"/>
    <property type="match status" value="1"/>
</dbReference>
<dbReference type="SUPFAM" id="SSF51695">
    <property type="entry name" value="PLC-like phosphodiesterases"/>
    <property type="match status" value="1"/>
</dbReference>
<proteinExistence type="predicted"/>
<dbReference type="Gene3D" id="3.20.20.190">
    <property type="entry name" value="Phosphatidylinositol (PI) phosphodiesterase"/>
    <property type="match status" value="1"/>
</dbReference>
<keyword evidence="1" id="KW-0812">Transmembrane</keyword>
<name>A0A173XWN0_9CLOT</name>
<accession>A0A173XWN0</accession>
<dbReference type="InterPro" id="IPR030395">
    <property type="entry name" value="GP_PDE_dom"/>
</dbReference>
<dbReference type="Pfam" id="PF03009">
    <property type="entry name" value="GDPD"/>
    <property type="match status" value="1"/>
</dbReference>
<keyword evidence="1" id="KW-0472">Membrane</keyword>
<organism evidence="3 4">
    <name type="scientific">Clostridium disporicum</name>
    <dbReference type="NCBI Taxonomy" id="84024"/>
    <lineage>
        <taxon>Bacteria</taxon>
        <taxon>Bacillati</taxon>
        <taxon>Bacillota</taxon>
        <taxon>Clostridia</taxon>
        <taxon>Eubacteriales</taxon>
        <taxon>Clostridiaceae</taxon>
        <taxon>Clostridium</taxon>
    </lineage>
</organism>
<evidence type="ECO:0000259" key="2">
    <source>
        <dbReference type="PROSITE" id="PS51704"/>
    </source>
</evidence>
<dbReference type="GO" id="GO:0006629">
    <property type="term" value="P:lipid metabolic process"/>
    <property type="evidence" value="ECO:0007669"/>
    <property type="project" value="InterPro"/>
</dbReference>
<dbReference type="InterPro" id="IPR017946">
    <property type="entry name" value="PLC-like_Pdiesterase_TIM-brl"/>
</dbReference>
<dbReference type="PANTHER" id="PTHR46211">
    <property type="entry name" value="GLYCEROPHOSPHORYL DIESTER PHOSPHODIESTERASE"/>
    <property type="match status" value="1"/>
</dbReference>
<dbReference type="PANTHER" id="PTHR46211:SF14">
    <property type="entry name" value="GLYCEROPHOSPHODIESTER PHOSPHODIESTERASE"/>
    <property type="match status" value="1"/>
</dbReference>
<protein>
    <submittedName>
        <fullName evidence="3">Glycerophosphoryl diester phosphodiesterase</fullName>
    </submittedName>
</protein>
<gene>
    <name evidence="3" type="ORF">ERS852471_00125</name>
</gene>
<sequence>MYENFGKIIVTVGLDIVILLVIYIFLIYGDKKDVEETEWLTSTKFAHRGLYSNDQVIPENSLEAFSNAIKNNYGIELDVAFTKDKKTVVFHDDNLLRMTGLNKKISDCTLEELQNLTLADTEYKIPTFSEVLSLVDGKVPLIIEIKSNSDRDGLCKAVENELKNYKGNFCIESFDPLILSRIKKNMPEVIRGQLSMKFPKENKSPKTLKIVLEYLLLNCKSRPHFIAYNWIDSDNLSLKILRKLGIITIAWTVNSEKALEVSSEKFDTIIFEHCEPMNY</sequence>
<evidence type="ECO:0000313" key="4">
    <source>
        <dbReference type="Proteomes" id="UP000095594"/>
    </source>
</evidence>
<reference evidence="3 4" key="1">
    <citation type="submission" date="2015-09" db="EMBL/GenBank/DDBJ databases">
        <authorList>
            <consortium name="Pathogen Informatics"/>
        </authorList>
    </citation>
    <scope>NUCLEOTIDE SEQUENCE [LARGE SCALE GENOMIC DNA]</scope>
    <source>
        <strain evidence="3 4">2789STDY5834856</strain>
    </source>
</reference>
<dbReference type="RefSeq" id="WP_055262877.1">
    <property type="nucleotide sequence ID" value="NZ_CABIXQ010000001.1"/>
</dbReference>